<dbReference type="NCBIfam" id="NF033540">
    <property type="entry name" value="transpos_IS701"/>
    <property type="match status" value="1"/>
</dbReference>
<feature type="domain" description="Transposase IS701-like DDE" evidence="1">
    <location>
        <begin position="23"/>
        <end position="239"/>
    </location>
</feature>
<dbReference type="PANTHER" id="PTHR33627">
    <property type="entry name" value="TRANSPOSASE"/>
    <property type="match status" value="1"/>
</dbReference>
<organism evidence="2">
    <name type="scientific">uncultured Rubrobacteraceae bacterium</name>
    <dbReference type="NCBI Taxonomy" id="349277"/>
    <lineage>
        <taxon>Bacteria</taxon>
        <taxon>Bacillati</taxon>
        <taxon>Actinomycetota</taxon>
        <taxon>Rubrobacteria</taxon>
        <taxon>Rubrobacterales</taxon>
        <taxon>Rubrobacteraceae</taxon>
        <taxon>environmental samples</taxon>
    </lineage>
</organism>
<dbReference type="AlphaFoldDB" id="A0A6J4R7Q5"/>
<dbReference type="Pfam" id="PF13546">
    <property type="entry name" value="DDE_5"/>
    <property type="match status" value="1"/>
</dbReference>
<evidence type="ECO:0000313" key="2">
    <source>
        <dbReference type="EMBL" id="CAA9461431.1"/>
    </source>
</evidence>
<dbReference type="SUPFAM" id="SSF53098">
    <property type="entry name" value="Ribonuclease H-like"/>
    <property type="match status" value="1"/>
</dbReference>
<evidence type="ECO:0000259" key="1">
    <source>
        <dbReference type="Pfam" id="PF13546"/>
    </source>
</evidence>
<dbReference type="InterPro" id="IPR039365">
    <property type="entry name" value="IS701-like"/>
</dbReference>
<protein>
    <submittedName>
        <fullName evidence="2">Transposase</fullName>
    </submittedName>
</protein>
<name>A0A6J4R7Q5_9ACTN</name>
<proteinExistence type="predicted"/>
<sequence length="467" mass="52408">MTKRLPATPAPGPLEDYAARFDDLFGTLAQRQAFRRYLEGLLLPDERNKTLTALANTEPVVGAQRKEAQGLQWFLSESSWNVQDVNRRRMELMLEDPRTAPDQRGALVIDETGDRKDGTKTAHVGRQYLGGIGKIDNGVVSVSSLWADERIYYPLEVEPYTPAHHFDEGKADPEFRTKPKIALELVERAVEMEIPFKAVVADILYGEHHKFKEGLENRQIPYVLAIKPSYAWYRPIGEPGSAEEVAWIAPWKGDDDPGEWVKLERTFRDGHSEHWWALEAECRPFGPEKRRRLVVATTDPAELPELTTWYLVTNLPLPGSSRAAQSDFTPADVAEITRLYALRSWIEQSYKQVKNSLGWAHYQVRKDVSIRRHWQIVCCAFTFCWWTCAALVEGKTLPGVVLDTEETSPASAPEAERGKKEGQTPVSYVLASGVEEGEGVAGAVRNAMAILESVLRQAPAQRATAAA</sequence>
<dbReference type="PANTHER" id="PTHR33627:SF1">
    <property type="entry name" value="TRANSPOSASE"/>
    <property type="match status" value="1"/>
</dbReference>
<dbReference type="InterPro" id="IPR038721">
    <property type="entry name" value="IS701-like_DDE_dom"/>
</dbReference>
<reference evidence="2" key="1">
    <citation type="submission" date="2020-02" db="EMBL/GenBank/DDBJ databases">
        <authorList>
            <person name="Meier V. D."/>
        </authorList>
    </citation>
    <scope>NUCLEOTIDE SEQUENCE</scope>
    <source>
        <strain evidence="2">AVDCRST_MAG28</strain>
    </source>
</reference>
<dbReference type="InterPro" id="IPR012337">
    <property type="entry name" value="RNaseH-like_sf"/>
</dbReference>
<accession>A0A6J4R7Q5</accession>
<gene>
    <name evidence="2" type="ORF">AVDCRST_MAG28-3343</name>
</gene>
<dbReference type="EMBL" id="CADCVE010000085">
    <property type="protein sequence ID" value="CAA9461431.1"/>
    <property type="molecule type" value="Genomic_DNA"/>
</dbReference>